<dbReference type="EMBL" id="BARS01057854">
    <property type="protein sequence ID" value="GAG43417.1"/>
    <property type="molecule type" value="Genomic_DNA"/>
</dbReference>
<gene>
    <name evidence="1" type="ORF">S01H1_84650</name>
</gene>
<evidence type="ECO:0000313" key="1">
    <source>
        <dbReference type="EMBL" id="GAG43417.1"/>
    </source>
</evidence>
<accession>X0Y7Z3</accession>
<name>X0Y7Z3_9ZZZZ</name>
<comment type="caution">
    <text evidence="1">The sequence shown here is derived from an EMBL/GenBank/DDBJ whole genome shotgun (WGS) entry which is preliminary data.</text>
</comment>
<feature type="non-terminal residue" evidence="1">
    <location>
        <position position="1"/>
    </location>
</feature>
<organism evidence="1">
    <name type="scientific">marine sediment metagenome</name>
    <dbReference type="NCBI Taxonomy" id="412755"/>
    <lineage>
        <taxon>unclassified sequences</taxon>
        <taxon>metagenomes</taxon>
        <taxon>ecological metagenomes</taxon>
    </lineage>
</organism>
<proteinExistence type="predicted"/>
<protein>
    <submittedName>
        <fullName evidence="1">Uncharacterized protein</fullName>
    </submittedName>
</protein>
<dbReference type="AlphaFoldDB" id="X0Y7Z3"/>
<sequence length="72" mass="7793">GFCSDVPVRIPPVAVAKDLLKLVKMANSIEATEAVMRVVRFSPAAKTPEEREAKQICCEASKLARQAFGGDF</sequence>
<reference evidence="1" key="1">
    <citation type="journal article" date="2014" name="Front. Microbiol.">
        <title>High frequency of phylogenetically diverse reductive dehalogenase-homologous genes in deep subseafloor sedimentary metagenomes.</title>
        <authorList>
            <person name="Kawai M."/>
            <person name="Futagami T."/>
            <person name="Toyoda A."/>
            <person name="Takaki Y."/>
            <person name="Nishi S."/>
            <person name="Hori S."/>
            <person name="Arai W."/>
            <person name="Tsubouchi T."/>
            <person name="Morono Y."/>
            <person name="Uchiyama I."/>
            <person name="Ito T."/>
            <person name="Fujiyama A."/>
            <person name="Inagaki F."/>
            <person name="Takami H."/>
        </authorList>
    </citation>
    <scope>NUCLEOTIDE SEQUENCE</scope>
    <source>
        <strain evidence="1">Expedition CK06-06</strain>
    </source>
</reference>